<accession>A0A1M7J3D7</accession>
<dbReference type="InterPro" id="IPR000620">
    <property type="entry name" value="EamA_dom"/>
</dbReference>
<feature type="transmembrane region" description="Helical" evidence="7">
    <location>
        <begin position="151"/>
        <end position="170"/>
    </location>
</feature>
<keyword evidence="3" id="KW-1003">Cell membrane</keyword>
<name>A0A1M7J3D7_9FIRM</name>
<sequence>MKIKNISLLARLALFMAAIIWGSSFIIVKNTVDVLPPNMLLAVRFFLACLLLSVIYHKRLHLINRDYLVSGAIIGFFLFIAYCSQTIGITNTTPGKNAFLTAIYCVVVPFLYWFVNHTRPDRYNFLAALLCFAGIGFVSLTQNLTIGTGDLLTLLGGFFFAIHMVAVAKLTQGRDAILLTILQFGFAAIFSLVVTLLFETAPKISDIPAGSIIGILYLVCFATAAALLLQNVGQKYTPPSSASLILSLESVFGVLFSVLFFGDKLTVRLVIGFILIFISIVVSETKLSFLKKKG</sequence>
<evidence type="ECO:0000313" key="9">
    <source>
        <dbReference type="EMBL" id="SHM46877.1"/>
    </source>
</evidence>
<feature type="transmembrane region" description="Helical" evidence="7">
    <location>
        <begin position="67"/>
        <end position="87"/>
    </location>
</feature>
<keyword evidence="5 7" id="KW-1133">Transmembrane helix</keyword>
<reference evidence="9 10" key="1">
    <citation type="submission" date="2016-11" db="EMBL/GenBank/DDBJ databases">
        <authorList>
            <person name="Jaros S."/>
            <person name="Januszkiewicz K."/>
            <person name="Wedrychowicz H."/>
        </authorList>
    </citation>
    <scope>NUCLEOTIDE SEQUENCE [LARGE SCALE GENOMIC DNA]</scope>
    <source>
        <strain evidence="9 10">DSM 15930</strain>
    </source>
</reference>
<keyword evidence="6 7" id="KW-0472">Membrane</keyword>
<dbReference type="GO" id="GO:0005886">
    <property type="term" value="C:plasma membrane"/>
    <property type="evidence" value="ECO:0007669"/>
    <property type="project" value="UniProtKB-SubCell"/>
</dbReference>
<evidence type="ECO:0000256" key="6">
    <source>
        <dbReference type="ARBA" id="ARBA00023136"/>
    </source>
</evidence>
<evidence type="ECO:0000313" key="10">
    <source>
        <dbReference type="Proteomes" id="UP000184038"/>
    </source>
</evidence>
<evidence type="ECO:0000256" key="1">
    <source>
        <dbReference type="ARBA" id="ARBA00004651"/>
    </source>
</evidence>
<evidence type="ECO:0000256" key="4">
    <source>
        <dbReference type="ARBA" id="ARBA00022692"/>
    </source>
</evidence>
<gene>
    <name evidence="9" type="ORF">SAMN02746066_02086</name>
</gene>
<feature type="transmembrane region" description="Helical" evidence="7">
    <location>
        <begin position="34"/>
        <end position="55"/>
    </location>
</feature>
<evidence type="ECO:0000256" key="2">
    <source>
        <dbReference type="ARBA" id="ARBA00007362"/>
    </source>
</evidence>
<dbReference type="PANTHER" id="PTHR42920:SF5">
    <property type="entry name" value="EAMA DOMAIN-CONTAINING PROTEIN"/>
    <property type="match status" value="1"/>
</dbReference>
<evidence type="ECO:0000256" key="5">
    <source>
        <dbReference type="ARBA" id="ARBA00022989"/>
    </source>
</evidence>
<evidence type="ECO:0000256" key="7">
    <source>
        <dbReference type="SAM" id="Phobius"/>
    </source>
</evidence>
<dbReference type="Gene3D" id="1.10.3730.20">
    <property type="match status" value="1"/>
</dbReference>
<dbReference type="SUPFAM" id="SSF103481">
    <property type="entry name" value="Multidrug resistance efflux transporter EmrE"/>
    <property type="match status" value="2"/>
</dbReference>
<dbReference type="PANTHER" id="PTHR42920">
    <property type="entry name" value="OS03G0707200 PROTEIN-RELATED"/>
    <property type="match status" value="1"/>
</dbReference>
<dbReference type="Proteomes" id="UP000184038">
    <property type="component" value="Unassembled WGS sequence"/>
</dbReference>
<organism evidence="9 10">
    <name type="scientific">Anaerosporobacter mobilis DSM 15930</name>
    <dbReference type="NCBI Taxonomy" id="1120996"/>
    <lineage>
        <taxon>Bacteria</taxon>
        <taxon>Bacillati</taxon>
        <taxon>Bacillota</taxon>
        <taxon>Clostridia</taxon>
        <taxon>Lachnospirales</taxon>
        <taxon>Lachnospiraceae</taxon>
        <taxon>Anaerosporobacter</taxon>
    </lineage>
</organism>
<keyword evidence="4 7" id="KW-0812">Transmembrane</keyword>
<feature type="transmembrane region" description="Helical" evidence="7">
    <location>
        <begin position="12"/>
        <end position="28"/>
    </location>
</feature>
<feature type="transmembrane region" description="Helical" evidence="7">
    <location>
        <begin position="210"/>
        <end position="229"/>
    </location>
</feature>
<comment type="similarity">
    <text evidence="2">Belongs to the EamA transporter family.</text>
</comment>
<feature type="transmembrane region" description="Helical" evidence="7">
    <location>
        <begin position="99"/>
        <end position="116"/>
    </location>
</feature>
<dbReference type="InterPro" id="IPR051258">
    <property type="entry name" value="Diverse_Substrate_Transporter"/>
</dbReference>
<evidence type="ECO:0000259" key="8">
    <source>
        <dbReference type="Pfam" id="PF00892"/>
    </source>
</evidence>
<dbReference type="OrthoDB" id="9804865at2"/>
<feature type="domain" description="EamA" evidence="8">
    <location>
        <begin position="148"/>
        <end position="282"/>
    </location>
</feature>
<protein>
    <submittedName>
        <fullName evidence="9">Permease of the drug/metabolite transporter (DMT) superfamily</fullName>
    </submittedName>
</protein>
<dbReference type="STRING" id="1120996.SAMN02746066_02086"/>
<proteinExistence type="inferred from homology"/>
<dbReference type="AlphaFoldDB" id="A0A1M7J3D7"/>
<feature type="transmembrane region" description="Helical" evidence="7">
    <location>
        <begin position="177"/>
        <end position="198"/>
    </location>
</feature>
<keyword evidence="10" id="KW-1185">Reference proteome</keyword>
<dbReference type="RefSeq" id="WP_073287188.1">
    <property type="nucleotide sequence ID" value="NZ_FRCP01000010.1"/>
</dbReference>
<comment type="subcellular location">
    <subcellularLocation>
        <location evidence="1">Cell membrane</location>
        <topology evidence="1">Multi-pass membrane protein</topology>
    </subcellularLocation>
</comment>
<dbReference type="InterPro" id="IPR037185">
    <property type="entry name" value="EmrE-like"/>
</dbReference>
<evidence type="ECO:0000256" key="3">
    <source>
        <dbReference type="ARBA" id="ARBA00022475"/>
    </source>
</evidence>
<feature type="transmembrane region" description="Helical" evidence="7">
    <location>
        <begin position="267"/>
        <end position="289"/>
    </location>
</feature>
<dbReference type="Pfam" id="PF00892">
    <property type="entry name" value="EamA"/>
    <property type="match status" value="2"/>
</dbReference>
<feature type="transmembrane region" description="Helical" evidence="7">
    <location>
        <begin position="123"/>
        <end position="145"/>
    </location>
</feature>
<dbReference type="EMBL" id="FRCP01000010">
    <property type="protein sequence ID" value="SHM46877.1"/>
    <property type="molecule type" value="Genomic_DNA"/>
</dbReference>
<feature type="transmembrane region" description="Helical" evidence="7">
    <location>
        <begin position="241"/>
        <end position="261"/>
    </location>
</feature>
<feature type="domain" description="EamA" evidence="8">
    <location>
        <begin position="12"/>
        <end position="139"/>
    </location>
</feature>